<keyword evidence="1" id="KW-0808">Transferase</keyword>
<dbReference type="AlphaFoldDB" id="A0A8J3AW66"/>
<sequence>MSENLERILDARLVRHPLGFLQVGNVPSEAELKEYYADKYYQTEKANFRKTYPPEEIEYFKIKIQQRAYKAQQISSQDKGNFLDVGCGEGFALAWFKEKGWNVEGIDFSSAGLEQMNPSLMENFKVGNVFELLEEKIKEQKKYDLVWLGNVLEHVVDPVSLLRSLSALITKAGCLVVTVPNDGSLYQERLLKEGNINQRFWIAVPDHLAYFTYESLKNTSEETGWICHEIHADFPIDWFLLHPGSNYVVNGAAGRDAHKARVNMELLIGEYSPDIVNEFYCSMAKIGMGRSLTAFLTPNKLG</sequence>
<reference evidence="2" key="1">
    <citation type="journal article" date="2014" name="Int. J. Syst. Evol. Microbiol.">
        <title>Complete genome sequence of Corynebacterium casei LMG S-19264T (=DSM 44701T), isolated from a smear-ripened cheese.</title>
        <authorList>
            <consortium name="US DOE Joint Genome Institute (JGI-PGF)"/>
            <person name="Walter F."/>
            <person name="Albersmeier A."/>
            <person name="Kalinowski J."/>
            <person name="Ruckert C."/>
        </authorList>
    </citation>
    <scope>NUCLEOTIDE SEQUENCE</scope>
    <source>
        <strain evidence="2">CCM 7664</strain>
    </source>
</reference>
<dbReference type="RefSeq" id="WP_229724024.1">
    <property type="nucleotide sequence ID" value="NZ_BMDP01000002.1"/>
</dbReference>
<dbReference type="EMBL" id="BMDP01000002">
    <property type="protein sequence ID" value="GGI54430.1"/>
    <property type="molecule type" value="Genomic_DNA"/>
</dbReference>
<dbReference type="GO" id="GO:0016740">
    <property type="term" value="F:transferase activity"/>
    <property type="evidence" value="ECO:0007669"/>
    <property type="project" value="UniProtKB-KW"/>
</dbReference>
<dbReference type="InterPro" id="IPR029063">
    <property type="entry name" value="SAM-dependent_MTases_sf"/>
</dbReference>
<evidence type="ECO:0000313" key="3">
    <source>
        <dbReference type="Proteomes" id="UP000627205"/>
    </source>
</evidence>
<dbReference type="SUPFAM" id="SSF53335">
    <property type="entry name" value="S-adenosyl-L-methionine-dependent methyltransferases"/>
    <property type="match status" value="1"/>
</dbReference>
<comment type="caution">
    <text evidence="2">The sequence shown here is derived from an EMBL/GenBank/DDBJ whole genome shotgun (WGS) entry which is preliminary data.</text>
</comment>
<dbReference type="Gene3D" id="3.40.50.150">
    <property type="entry name" value="Vaccinia Virus protein VP39"/>
    <property type="match status" value="1"/>
</dbReference>
<keyword evidence="3" id="KW-1185">Reference proteome</keyword>
<gene>
    <name evidence="2" type="ORF">GCM10011430_16040</name>
</gene>
<dbReference type="Pfam" id="PF13489">
    <property type="entry name" value="Methyltransf_23"/>
    <property type="match status" value="1"/>
</dbReference>
<proteinExistence type="predicted"/>
<organism evidence="2 3">
    <name type="scientific">Oxalicibacterium solurbis</name>
    <dbReference type="NCBI Taxonomy" id="69280"/>
    <lineage>
        <taxon>Bacteria</taxon>
        <taxon>Pseudomonadati</taxon>
        <taxon>Pseudomonadota</taxon>
        <taxon>Betaproteobacteria</taxon>
        <taxon>Burkholderiales</taxon>
        <taxon>Oxalobacteraceae</taxon>
        <taxon>Oxalicibacterium</taxon>
    </lineage>
</organism>
<evidence type="ECO:0008006" key="4">
    <source>
        <dbReference type="Google" id="ProtNLM"/>
    </source>
</evidence>
<dbReference type="Proteomes" id="UP000627205">
    <property type="component" value="Unassembled WGS sequence"/>
</dbReference>
<accession>A0A8J3AW66</accession>
<name>A0A8J3AW66_9BURK</name>
<protein>
    <recommendedName>
        <fullName evidence="4">Class I SAM-dependent methyltransferase</fullName>
    </recommendedName>
</protein>
<dbReference type="PANTHER" id="PTHR43861:SF3">
    <property type="entry name" value="PUTATIVE (AFU_ORTHOLOGUE AFUA_2G14390)-RELATED"/>
    <property type="match status" value="1"/>
</dbReference>
<dbReference type="PANTHER" id="PTHR43861">
    <property type="entry name" value="TRANS-ACONITATE 2-METHYLTRANSFERASE-RELATED"/>
    <property type="match status" value="1"/>
</dbReference>
<reference evidence="2" key="2">
    <citation type="submission" date="2020-09" db="EMBL/GenBank/DDBJ databases">
        <authorList>
            <person name="Sun Q."/>
            <person name="Sedlacek I."/>
        </authorList>
    </citation>
    <scope>NUCLEOTIDE SEQUENCE</scope>
    <source>
        <strain evidence="2">CCM 7664</strain>
    </source>
</reference>
<dbReference type="CDD" id="cd02440">
    <property type="entry name" value="AdoMet_MTases"/>
    <property type="match status" value="1"/>
</dbReference>
<evidence type="ECO:0000313" key="2">
    <source>
        <dbReference type="EMBL" id="GGI54430.1"/>
    </source>
</evidence>
<evidence type="ECO:0000256" key="1">
    <source>
        <dbReference type="ARBA" id="ARBA00022679"/>
    </source>
</evidence>